<evidence type="ECO:0000256" key="2">
    <source>
        <dbReference type="ARBA" id="ARBA00022694"/>
    </source>
</evidence>
<keyword evidence="2" id="KW-0819">tRNA processing</keyword>
<dbReference type="Gene3D" id="3.55.10.10">
    <property type="entry name" value="Archease domain"/>
    <property type="match status" value="1"/>
</dbReference>
<evidence type="ECO:0000256" key="4">
    <source>
        <dbReference type="ARBA" id="ARBA00022837"/>
    </source>
</evidence>
<accession>A0A3B1CS08</accession>
<dbReference type="EMBL" id="UOGH01000268">
    <property type="protein sequence ID" value="VAX32789.1"/>
    <property type="molecule type" value="Genomic_DNA"/>
</dbReference>
<evidence type="ECO:0000313" key="6">
    <source>
        <dbReference type="EMBL" id="VAX32789.1"/>
    </source>
</evidence>
<dbReference type="GO" id="GO:0008033">
    <property type="term" value="P:tRNA processing"/>
    <property type="evidence" value="ECO:0007669"/>
    <property type="project" value="UniProtKB-KW"/>
</dbReference>
<evidence type="ECO:0000256" key="3">
    <source>
        <dbReference type="ARBA" id="ARBA00022723"/>
    </source>
</evidence>
<proteinExistence type="inferred from homology"/>
<dbReference type="InterPro" id="IPR023572">
    <property type="entry name" value="Archease_dom"/>
</dbReference>
<dbReference type="AlphaFoldDB" id="A0A3B1CS08"/>
<comment type="similarity">
    <text evidence="1">Belongs to the archease family.</text>
</comment>
<keyword evidence="3" id="KW-0479">Metal-binding</keyword>
<evidence type="ECO:0000259" key="5">
    <source>
        <dbReference type="Pfam" id="PF01951"/>
    </source>
</evidence>
<protein>
    <recommendedName>
        <fullName evidence="5">Archease domain-containing protein</fullName>
    </recommendedName>
</protein>
<dbReference type="Pfam" id="PF01951">
    <property type="entry name" value="Archease"/>
    <property type="match status" value="1"/>
</dbReference>
<dbReference type="PANTHER" id="PTHR12682">
    <property type="entry name" value="ARCHEASE"/>
    <property type="match status" value="1"/>
</dbReference>
<dbReference type="PANTHER" id="PTHR12682:SF11">
    <property type="entry name" value="PROTEIN ARCHEASE"/>
    <property type="match status" value="1"/>
</dbReference>
<dbReference type="InterPro" id="IPR002804">
    <property type="entry name" value="Archease"/>
</dbReference>
<dbReference type="InterPro" id="IPR036820">
    <property type="entry name" value="Archease_dom_sf"/>
</dbReference>
<organism evidence="6">
    <name type="scientific">hydrothermal vent metagenome</name>
    <dbReference type="NCBI Taxonomy" id="652676"/>
    <lineage>
        <taxon>unclassified sequences</taxon>
        <taxon>metagenomes</taxon>
        <taxon>ecological metagenomes</taxon>
    </lineage>
</organism>
<gene>
    <name evidence="6" type="ORF">MNBD_NITROSPIRAE02-1709</name>
</gene>
<keyword evidence="4" id="KW-0106">Calcium</keyword>
<feature type="non-terminal residue" evidence="6">
    <location>
        <position position="118"/>
    </location>
</feature>
<dbReference type="SUPFAM" id="SSF69819">
    <property type="entry name" value="MTH1598-like"/>
    <property type="match status" value="1"/>
</dbReference>
<evidence type="ECO:0000256" key="1">
    <source>
        <dbReference type="ARBA" id="ARBA00007963"/>
    </source>
</evidence>
<sequence length="118" mass="13164">MNRGFEILDISGDVGIRVRGRSLEELFVNSALGLYSLVTDLSGVKPAQSVDIKVIRESLDGLLVGWLNELIFRFDTYGFIGKEVRIKNINENRVEADIGGEEFDPDRHERGLLVKAAT</sequence>
<name>A0A3B1CS08_9ZZZZ</name>
<dbReference type="GO" id="GO:0046872">
    <property type="term" value="F:metal ion binding"/>
    <property type="evidence" value="ECO:0007669"/>
    <property type="project" value="UniProtKB-KW"/>
</dbReference>
<feature type="domain" description="Archease" evidence="5">
    <location>
        <begin position="5"/>
        <end position="118"/>
    </location>
</feature>
<reference evidence="6" key="1">
    <citation type="submission" date="2018-06" db="EMBL/GenBank/DDBJ databases">
        <authorList>
            <person name="Zhirakovskaya E."/>
        </authorList>
    </citation>
    <scope>NUCLEOTIDE SEQUENCE</scope>
</reference>